<sequence>MLKNTPLRLALPAVLAICLVACSNESGGGDSAPAASVSPSQASAAPSATPTQTPTTTPTASPTPAPPVTKVPTTAELTKALLALSDLPSGFSIEPDEGGGEDTGQLSSKDARCARFVALANAEKPPGSKASAYRSFSGGQDGPFIDEGLDAMGSAAAVQALQKSFRSAITSCRGVTLSIPGQGRSTMMVREVSAPPVGTTPVAVRMTATSGALEGLEVVLFSTGLDGVVLSLSVLAGAPDDLDGAADAGVTKARKILGGTKTGT</sequence>
<dbReference type="HOGENOM" id="CLU_1052855_0_0_11"/>
<feature type="signal peptide" evidence="2">
    <location>
        <begin position="1"/>
        <end position="23"/>
    </location>
</feature>
<dbReference type="AlphaFoldDB" id="D2PQR7"/>
<dbReference type="KEGG" id="kfl:Kfla_1956"/>
<gene>
    <name evidence="3" type="ordered locus">Kfla_1956</name>
</gene>
<dbReference type="STRING" id="479435.Kfla_1956"/>
<evidence type="ECO:0000256" key="2">
    <source>
        <dbReference type="SAM" id="SignalP"/>
    </source>
</evidence>
<reference evidence="4" key="1">
    <citation type="submission" date="2009-09" db="EMBL/GenBank/DDBJ databases">
        <title>The complete genome of Kribbella flavida DSM 17836.</title>
        <authorList>
            <consortium name="US DOE Joint Genome Institute (JGI-PGF)"/>
            <person name="Lucas S."/>
            <person name="Copeland A."/>
            <person name="Lapidus A."/>
            <person name="Glavina del Rio T."/>
            <person name="Dalin E."/>
            <person name="Tice H."/>
            <person name="Bruce D."/>
            <person name="Goodwin L."/>
            <person name="Pitluck S."/>
            <person name="Kyrpides N."/>
            <person name="Mavromatis K."/>
            <person name="Ivanova N."/>
            <person name="Saunders E."/>
            <person name="Brettin T."/>
            <person name="Detter J.C."/>
            <person name="Han C."/>
            <person name="Larimer F."/>
            <person name="Land M."/>
            <person name="Hauser L."/>
            <person name="Markowitz V."/>
            <person name="Cheng J.-F."/>
            <person name="Hugenholtz P."/>
            <person name="Woyke T."/>
            <person name="Wu D."/>
            <person name="Pukall R."/>
            <person name="Klenk H.-P."/>
            <person name="Eisen J.A."/>
        </authorList>
    </citation>
    <scope>NUCLEOTIDE SEQUENCE [LARGE SCALE GENOMIC DNA]</scope>
    <source>
        <strain evidence="4">DSM 17836 / JCM 10339 / NBRC 14399</strain>
    </source>
</reference>
<dbReference type="RefSeq" id="WP_012919606.1">
    <property type="nucleotide sequence ID" value="NC_013729.1"/>
</dbReference>
<dbReference type="OrthoDB" id="3828372at2"/>
<dbReference type="Proteomes" id="UP000007967">
    <property type="component" value="Chromosome"/>
</dbReference>
<feature type="compositionally biased region" description="Low complexity" evidence="1">
    <location>
        <begin position="31"/>
        <end position="60"/>
    </location>
</feature>
<organism evidence="3 4">
    <name type="scientific">Kribbella flavida (strain DSM 17836 / JCM 10339 / NBRC 14399)</name>
    <dbReference type="NCBI Taxonomy" id="479435"/>
    <lineage>
        <taxon>Bacteria</taxon>
        <taxon>Bacillati</taxon>
        <taxon>Actinomycetota</taxon>
        <taxon>Actinomycetes</taxon>
        <taxon>Propionibacteriales</taxon>
        <taxon>Kribbellaceae</taxon>
        <taxon>Kribbella</taxon>
    </lineage>
</organism>
<evidence type="ECO:0000313" key="3">
    <source>
        <dbReference type="EMBL" id="ADB31050.1"/>
    </source>
</evidence>
<evidence type="ECO:0000313" key="4">
    <source>
        <dbReference type="Proteomes" id="UP000007967"/>
    </source>
</evidence>
<keyword evidence="2" id="KW-0732">Signal</keyword>
<name>D2PQR7_KRIFD</name>
<evidence type="ECO:0008006" key="5">
    <source>
        <dbReference type="Google" id="ProtNLM"/>
    </source>
</evidence>
<reference evidence="3 4" key="2">
    <citation type="journal article" date="2010" name="Stand. Genomic Sci.">
        <title>Complete genome sequence of Kribbella flavida type strain (IFO 14399).</title>
        <authorList>
            <person name="Pukall R."/>
            <person name="Lapidus A."/>
            <person name="Glavina Del Rio T."/>
            <person name="Copeland A."/>
            <person name="Tice H."/>
            <person name="Cheng J.-F."/>
            <person name="Lucas S."/>
            <person name="Chen F."/>
            <person name="Nolan M."/>
            <person name="LaButti K."/>
            <person name="Pati A."/>
            <person name="Ivanova N."/>
            <person name="Mavrommatis K."/>
            <person name="Mikhailova N."/>
            <person name="Pitluck S."/>
            <person name="Bruce D."/>
            <person name="Goodwin L."/>
            <person name="Land M."/>
            <person name="Hauser L."/>
            <person name="Chang Y.-J."/>
            <person name="Jeffries C.D."/>
            <person name="Chen A."/>
            <person name="Palaniappan K."/>
            <person name="Chain P."/>
            <person name="Rohde M."/>
            <person name="Goeker M."/>
            <person name="Bristow J."/>
            <person name="Eisen J.A."/>
            <person name="Markowitz V."/>
            <person name="Hugenholtz P."/>
            <person name="Kyrpides N.C."/>
            <person name="Klenk H.-P."/>
            <person name="Brettin T."/>
        </authorList>
    </citation>
    <scope>NUCLEOTIDE SEQUENCE [LARGE SCALE GENOMIC DNA]</scope>
    <source>
        <strain evidence="4">DSM 17836 / JCM 10339 / NBRC 14399</strain>
    </source>
</reference>
<keyword evidence="4" id="KW-1185">Reference proteome</keyword>
<proteinExistence type="predicted"/>
<evidence type="ECO:0000256" key="1">
    <source>
        <dbReference type="SAM" id="MobiDB-lite"/>
    </source>
</evidence>
<feature type="chain" id="PRO_5039601928" description="PknH-like extracellular domain-containing protein" evidence="2">
    <location>
        <begin position="24"/>
        <end position="264"/>
    </location>
</feature>
<feature type="region of interest" description="Disordered" evidence="1">
    <location>
        <begin position="29"/>
        <end position="70"/>
    </location>
</feature>
<protein>
    <recommendedName>
        <fullName evidence="5">PknH-like extracellular domain-containing protein</fullName>
    </recommendedName>
</protein>
<accession>D2PQR7</accession>
<dbReference type="EMBL" id="CP001736">
    <property type="protein sequence ID" value="ADB31050.1"/>
    <property type="molecule type" value="Genomic_DNA"/>
</dbReference>